<keyword evidence="3" id="KW-1185">Reference proteome</keyword>
<keyword evidence="1" id="KW-0732">Signal</keyword>
<dbReference type="EMBL" id="CP002018">
    <property type="protein sequence ID" value="AEM40472.1"/>
    <property type="molecule type" value="Genomic_DNA"/>
</dbReference>
<feature type="chain" id="PRO_5003391271" evidence="1">
    <location>
        <begin position="19"/>
        <end position="278"/>
    </location>
</feature>
<protein>
    <submittedName>
        <fullName evidence="2">Uncharacterized protein</fullName>
    </submittedName>
</protein>
<dbReference type="OrthoDB" id="7842523at2"/>
<evidence type="ECO:0000313" key="3">
    <source>
        <dbReference type="Proteomes" id="UP000000692"/>
    </source>
</evidence>
<evidence type="ECO:0000313" key="2">
    <source>
        <dbReference type="EMBL" id="AEM40472.1"/>
    </source>
</evidence>
<feature type="signal peptide" evidence="1">
    <location>
        <begin position="1"/>
        <end position="18"/>
    </location>
</feature>
<organism evidence="2 3">
    <name type="scientific">Ketogulonicigenium vulgare (strain WSH-001)</name>
    <dbReference type="NCBI Taxonomy" id="759362"/>
    <lineage>
        <taxon>Bacteria</taxon>
        <taxon>Pseudomonadati</taxon>
        <taxon>Pseudomonadota</taxon>
        <taxon>Alphaproteobacteria</taxon>
        <taxon>Rhodobacterales</taxon>
        <taxon>Roseobacteraceae</taxon>
        <taxon>Ketogulonicigenium</taxon>
    </lineage>
</organism>
<dbReference type="RefSeq" id="WP_013383926.1">
    <property type="nucleotide sequence ID" value="NC_017384.1"/>
</dbReference>
<dbReference type="KEGG" id="kvl:KVU_0633"/>
<dbReference type="SUPFAM" id="SSF53850">
    <property type="entry name" value="Periplasmic binding protein-like II"/>
    <property type="match status" value="1"/>
</dbReference>
<dbReference type="Gene3D" id="3.40.190.10">
    <property type="entry name" value="Periplasmic binding protein-like II"/>
    <property type="match status" value="2"/>
</dbReference>
<gene>
    <name evidence="2" type="ordered locus">KVU_0633</name>
</gene>
<dbReference type="eggNOG" id="COG0834">
    <property type="taxonomic scope" value="Bacteria"/>
</dbReference>
<accession>F9Y436</accession>
<name>F9Y436_KETVW</name>
<dbReference type="HOGENOM" id="CLU_085324_0_0_5"/>
<sequence length="278" mass="30409">MRFFVSAVIALCPAFASAQLIDQVANPQLMNPNILPSGSTLRACHYRNSPTADLDSAVASEIAARLLMPIEVNEMPSGYGMGGEFAASDMLVALSATCDVIMGMGLGVIPYPPEFTVTRPYATHSFTYLSKDPGFTRLTDIPADRRIGLELASYGAYIFRQFNSLRPTDQQWGYQPYVDHTLLLTRVQDGSIATASIYGPAWRKIEQEEPALLEGLHELERMPAVNAQIDMGAIVLSNNTFLRGELDAAMTEMIGDGTIAELLDRLDYTRFGSTVTAR</sequence>
<evidence type="ECO:0000256" key="1">
    <source>
        <dbReference type="SAM" id="SignalP"/>
    </source>
</evidence>
<dbReference type="AlphaFoldDB" id="F9Y436"/>
<proteinExistence type="predicted"/>
<reference evidence="2 3" key="1">
    <citation type="journal article" date="2011" name="J. Bacteriol.">
        <title>Complete genome sequence of the industrial strain Ketogulonicigenium vulgare WSH-001.</title>
        <authorList>
            <person name="Liu L."/>
            <person name="Li Y."/>
            <person name="Zhang J."/>
            <person name="Zhou Z."/>
            <person name="Liu J."/>
            <person name="Li X."/>
            <person name="Zhou J."/>
            <person name="Du G."/>
            <person name="Wang L."/>
            <person name="Chen J."/>
        </authorList>
    </citation>
    <scope>NUCLEOTIDE SEQUENCE [LARGE SCALE GENOMIC DNA]</scope>
    <source>
        <strain evidence="2 3">WSH-001</strain>
    </source>
</reference>
<dbReference type="Proteomes" id="UP000000692">
    <property type="component" value="Chromosome"/>
</dbReference>